<dbReference type="InterPro" id="IPR016181">
    <property type="entry name" value="Acyl_CoA_acyltransferase"/>
</dbReference>
<evidence type="ECO:0000313" key="4">
    <source>
        <dbReference type="EMBL" id="MFD2181212.1"/>
    </source>
</evidence>
<proteinExistence type="predicted"/>
<dbReference type="GO" id="GO:0016746">
    <property type="term" value="F:acyltransferase activity"/>
    <property type="evidence" value="ECO:0007669"/>
    <property type="project" value="UniProtKB-KW"/>
</dbReference>
<comment type="caution">
    <text evidence="4">The sequence shown here is derived from an EMBL/GenBank/DDBJ whole genome shotgun (WGS) entry which is preliminary data.</text>
</comment>
<protein>
    <submittedName>
        <fullName evidence="4">GNAT family N-acetyltransferase</fullName>
        <ecNumber evidence="4">2.3.-.-</ecNumber>
    </submittedName>
</protein>
<dbReference type="PROSITE" id="PS51186">
    <property type="entry name" value="GNAT"/>
    <property type="match status" value="1"/>
</dbReference>
<dbReference type="PANTHER" id="PTHR43877">
    <property type="entry name" value="AMINOALKYLPHOSPHONATE N-ACETYLTRANSFERASE-RELATED-RELATED"/>
    <property type="match status" value="1"/>
</dbReference>
<name>A0ABW5AFK9_9BRAD</name>
<keyword evidence="2 4" id="KW-0012">Acyltransferase</keyword>
<feature type="domain" description="N-acetyltransferase" evidence="3">
    <location>
        <begin position="8"/>
        <end position="161"/>
    </location>
</feature>
<dbReference type="Pfam" id="PF13673">
    <property type="entry name" value="Acetyltransf_10"/>
    <property type="match status" value="1"/>
</dbReference>
<gene>
    <name evidence="4" type="ORF">ACFSOX_03535</name>
</gene>
<dbReference type="EMBL" id="JBHUIW010000002">
    <property type="protein sequence ID" value="MFD2181212.1"/>
    <property type="molecule type" value="Genomic_DNA"/>
</dbReference>
<dbReference type="InterPro" id="IPR000182">
    <property type="entry name" value="GNAT_dom"/>
</dbReference>
<dbReference type="Gene3D" id="3.40.630.30">
    <property type="match status" value="1"/>
</dbReference>
<organism evidence="4 5">
    <name type="scientific">Rhodoplanes azumiensis</name>
    <dbReference type="NCBI Taxonomy" id="1897628"/>
    <lineage>
        <taxon>Bacteria</taxon>
        <taxon>Pseudomonadati</taxon>
        <taxon>Pseudomonadota</taxon>
        <taxon>Alphaproteobacteria</taxon>
        <taxon>Hyphomicrobiales</taxon>
        <taxon>Nitrobacteraceae</taxon>
        <taxon>Rhodoplanes</taxon>
    </lineage>
</organism>
<evidence type="ECO:0000259" key="3">
    <source>
        <dbReference type="PROSITE" id="PS51186"/>
    </source>
</evidence>
<keyword evidence="1 4" id="KW-0808">Transferase</keyword>
<dbReference type="InterPro" id="IPR050832">
    <property type="entry name" value="Bact_Acetyltransf"/>
</dbReference>
<dbReference type="Proteomes" id="UP001597314">
    <property type="component" value="Unassembled WGS sequence"/>
</dbReference>
<reference evidence="5" key="1">
    <citation type="journal article" date="2019" name="Int. J. Syst. Evol. Microbiol.">
        <title>The Global Catalogue of Microorganisms (GCM) 10K type strain sequencing project: providing services to taxonomists for standard genome sequencing and annotation.</title>
        <authorList>
            <consortium name="The Broad Institute Genomics Platform"/>
            <consortium name="The Broad Institute Genome Sequencing Center for Infectious Disease"/>
            <person name="Wu L."/>
            <person name="Ma J."/>
        </authorList>
    </citation>
    <scope>NUCLEOTIDE SEQUENCE [LARGE SCALE GENOMIC DNA]</scope>
    <source>
        <strain evidence="5">CGMCC 1.6774</strain>
    </source>
</reference>
<accession>A0ABW5AFK9</accession>
<dbReference type="CDD" id="cd04301">
    <property type="entry name" value="NAT_SF"/>
    <property type="match status" value="1"/>
</dbReference>
<evidence type="ECO:0000256" key="2">
    <source>
        <dbReference type="ARBA" id="ARBA00023315"/>
    </source>
</evidence>
<dbReference type="RefSeq" id="WP_378476402.1">
    <property type="nucleotide sequence ID" value="NZ_JBHUIW010000002.1"/>
</dbReference>
<evidence type="ECO:0000313" key="5">
    <source>
        <dbReference type="Proteomes" id="UP001597314"/>
    </source>
</evidence>
<evidence type="ECO:0000256" key="1">
    <source>
        <dbReference type="ARBA" id="ARBA00022679"/>
    </source>
</evidence>
<keyword evidence="5" id="KW-1185">Reference proteome</keyword>
<dbReference type="SUPFAM" id="SSF55729">
    <property type="entry name" value="Acyl-CoA N-acyltransferases (Nat)"/>
    <property type="match status" value="1"/>
</dbReference>
<dbReference type="EC" id="2.3.-.-" evidence="4"/>
<sequence length="166" mass="17433">MATANPEFALRPVLPADTPLLAEILRASVEELTGDDYSEAQQEAWMTAAADEAAFAERVTAALALAVTLNGTPVGFVTLVGGETIDLLYVHPGVAGMGAGAMLIDAVEKLAGARGARKLVVDASDNARGFFEKRGYVAQRRNTVLRGDEWLANTTMEKALAGKVAT</sequence>